<organism evidence="2 3">
    <name type="scientific">Formosa maritima</name>
    <dbReference type="NCBI Taxonomy" id="2592046"/>
    <lineage>
        <taxon>Bacteria</taxon>
        <taxon>Pseudomonadati</taxon>
        <taxon>Bacteroidota</taxon>
        <taxon>Flavobacteriia</taxon>
        <taxon>Flavobacteriales</taxon>
        <taxon>Flavobacteriaceae</taxon>
        <taxon>Formosa</taxon>
    </lineage>
</organism>
<evidence type="ECO:0000313" key="2">
    <source>
        <dbReference type="EMBL" id="TYA53787.1"/>
    </source>
</evidence>
<evidence type="ECO:0000313" key="3">
    <source>
        <dbReference type="Proteomes" id="UP000324550"/>
    </source>
</evidence>
<dbReference type="RefSeq" id="WP_148455571.1">
    <property type="nucleotide sequence ID" value="NZ_VSFC01000050.1"/>
</dbReference>
<keyword evidence="1" id="KW-0812">Transmembrane</keyword>
<keyword evidence="1" id="KW-1133">Transmembrane helix</keyword>
<dbReference type="OrthoDB" id="709028at2"/>
<comment type="caution">
    <text evidence="2">The sequence shown here is derived from an EMBL/GenBank/DDBJ whole genome shotgun (WGS) entry which is preliminary data.</text>
</comment>
<keyword evidence="3" id="KW-1185">Reference proteome</keyword>
<keyword evidence="1" id="KW-0472">Membrane</keyword>
<dbReference type="EMBL" id="VSFC01000050">
    <property type="protein sequence ID" value="TYA53787.1"/>
    <property type="molecule type" value="Genomic_DNA"/>
</dbReference>
<reference evidence="2 3" key="1">
    <citation type="submission" date="2019-08" db="EMBL/GenBank/DDBJ databases">
        <title>Formosa sediminis sp. nov., isolated from marine sediment.</title>
        <authorList>
            <person name="Cao W.R."/>
        </authorList>
    </citation>
    <scope>NUCLEOTIDE SEQUENCE [LARGE SCALE GENOMIC DNA]</scope>
    <source>
        <strain evidence="2 3">1494</strain>
    </source>
</reference>
<dbReference type="AlphaFoldDB" id="A0A5D0G7M1"/>
<feature type="transmembrane region" description="Helical" evidence="1">
    <location>
        <begin position="166"/>
        <end position="194"/>
    </location>
</feature>
<name>A0A5D0G7M1_9FLAO</name>
<protein>
    <submittedName>
        <fullName evidence="2">Uncharacterized protein</fullName>
    </submittedName>
</protein>
<accession>A0A5D0G7M1</accession>
<feature type="transmembrane region" description="Helical" evidence="1">
    <location>
        <begin position="126"/>
        <end position="146"/>
    </location>
</feature>
<dbReference type="Proteomes" id="UP000324550">
    <property type="component" value="Unassembled WGS sequence"/>
</dbReference>
<sequence>MDELELLKKDWKKNEDTKYPKLSYNEIYKMILKKSSSIVKWIFIISLLEFGLWTAISFAFKNTEYNKRFESYHAENIMIPLLVLGYIILAYFFYKFYMNYRTISATDSAKVLMENILKTRRTVKQYVGFNLIYLALSAFVALGVQFDRDQEMISLIEKASANGEVFKFYALTIIITLVFLAVLIAIILGFYYLIYGILLKRLNRNYKELKKLEV</sequence>
<proteinExistence type="predicted"/>
<gene>
    <name evidence="2" type="ORF">FVF61_09220</name>
</gene>
<feature type="transmembrane region" description="Helical" evidence="1">
    <location>
        <begin position="38"/>
        <end position="60"/>
    </location>
</feature>
<feature type="transmembrane region" description="Helical" evidence="1">
    <location>
        <begin position="72"/>
        <end position="94"/>
    </location>
</feature>
<evidence type="ECO:0000256" key="1">
    <source>
        <dbReference type="SAM" id="Phobius"/>
    </source>
</evidence>